<dbReference type="Proteomes" id="UP000241868">
    <property type="component" value="Unassembled WGS sequence"/>
</dbReference>
<dbReference type="EMBL" id="PXYY01000036">
    <property type="protein sequence ID" value="PSJ80320.1"/>
    <property type="molecule type" value="Genomic_DNA"/>
</dbReference>
<gene>
    <name evidence="1" type="ORF">C7N83_06995</name>
</gene>
<comment type="caution">
    <text evidence="1">The sequence shown here is derived from an EMBL/GenBank/DDBJ whole genome shotgun (WGS) entry which is preliminary data.</text>
</comment>
<sequence>MLYSKASWVGGNVADIAAVKVCGQAELSVVGESDGLFIAAETEYRCDRAEDFFFGELKCLVWCCATRQVA</sequence>
<reference evidence="1 2" key="1">
    <citation type="submission" date="2018-03" db="EMBL/GenBank/DDBJ databases">
        <title>Neisseria weixii sp. nov., isolated from the intestinal contents of Tibetan Plateau pika (Ochotona curzoniae) in Yushu, Qinghai Province, China.</title>
        <authorList>
            <person name="Gui Z."/>
        </authorList>
    </citation>
    <scope>NUCLEOTIDE SEQUENCE [LARGE SCALE GENOMIC DNA]</scope>
    <source>
        <strain evidence="1 2">ATCC 51483</strain>
    </source>
</reference>
<evidence type="ECO:0000313" key="1">
    <source>
        <dbReference type="EMBL" id="PSJ80320.1"/>
    </source>
</evidence>
<name>A0A2P7U014_9NEIS</name>
<keyword evidence="2" id="KW-1185">Reference proteome</keyword>
<organism evidence="1 2">
    <name type="scientific">Neisseria iguanae</name>
    <dbReference type="NCBI Taxonomy" id="90242"/>
    <lineage>
        <taxon>Bacteria</taxon>
        <taxon>Pseudomonadati</taxon>
        <taxon>Pseudomonadota</taxon>
        <taxon>Betaproteobacteria</taxon>
        <taxon>Neisseriales</taxon>
        <taxon>Neisseriaceae</taxon>
        <taxon>Neisseria</taxon>
    </lineage>
</organism>
<evidence type="ECO:0000313" key="2">
    <source>
        <dbReference type="Proteomes" id="UP000241868"/>
    </source>
</evidence>
<accession>A0A2P7U014</accession>
<protein>
    <submittedName>
        <fullName evidence="1">Uncharacterized protein</fullName>
    </submittedName>
</protein>
<dbReference type="AlphaFoldDB" id="A0A2P7U014"/>
<proteinExistence type="predicted"/>